<feature type="non-terminal residue" evidence="2">
    <location>
        <position position="195"/>
    </location>
</feature>
<organism evidence="2 3">
    <name type="scientific">Rotaria magnacalcarata</name>
    <dbReference type="NCBI Taxonomy" id="392030"/>
    <lineage>
        <taxon>Eukaryota</taxon>
        <taxon>Metazoa</taxon>
        <taxon>Spiralia</taxon>
        <taxon>Gnathifera</taxon>
        <taxon>Rotifera</taxon>
        <taxon>Eurotatoria</taxon>
        <taxon>Bdelloidea</taxon>
        <taxon>Philodinida</taxon>
        <taxon>Philodinidae</taxon>
        <taxon>Rotaria</taxon>
    </lineage>
</organism>
<evidence type="ECO:0000313" key="3">
    <source>
        <dbReference type="Proteomes" id="UP000676336"/>
    </source>
</evidence>
<dbReference type="EMBL" id="CAJOBI010350568">
    <property type="protein sequence ID" value="CAF5220914.1"/>
    <property type="molecule type" value="Genomic_DNA"/>
</dbReference>
<evidence type="ECO:0000313" key="2">
    <source>
        <dbReference type="EMBL" id="CAF5220914.1"/>
    </source>
</evidence>
<gene>
    <name evidence="2" type="ORF">SMN809_LOCUS82112</name>
</gene>
<accession>A0A8S3JW18</accession>
<evidence type="ECO:0008006" key="4">
    <source>
        <dbReference type="Google" id="ProtNLM"/>
    </source>
</evidence>
<feature type="region of interest" description="Disordered" evidence="1">
    <location>
        <begin position="87"/>
        <end position="111"/>
    </location>
</feature>
<sequence length="195" mass="22112">MMTSSVKNRRVDRISILLQEFNIEKIIHIKGRHNCLADYLSRHPIPREEEIFEADYGIVNRAKGEPTVRGCVSDAIPPLVGAIVTRSKTKQLQSDRNQNSTTTPTDRNKTTLPPIAEEIDQMNEDSSQIIANNSLDIEQLKIEQGKDSIIHQKIAEVMTDPVNSSYEFKNGLLYKLMIMREGCTTKKKIIYLPSS</sequence>
<dbReference type="Proteomes" id="UP000676336">
    <property type="component" value="Unassembled WGS sequence"/>
</dbReference>
<name>A0A8S3JW18_9BILA</name>
<protein>
    <recommendedName>
        <fullName evidence="4">Reverse transcriptase RNase H-like domain-containing protein</fullName>
    </recommendedName>
</protein>
<comment type="caution">
    <text evidence="2">The sequence shown here is derived from an EMBL/GenBank/DDBJ whole genome shotgun (WGS) entry which is preliminary data.</text>
</comment>
<reference evidence="2" key="1">
    <citation type="submission" date="2021-02" db="EMBL/GenBank/DDBJ databases">
        <authorList>
            <person name="Nowell W R."/>
        </authorList>
    </citation>
    <scope>NUCLEOTIDE SEQUENCE</scope>
</reference>
<dbReference type="AlphaFoldDB" id="A0A8S3JW18"/>
<evidence type="ECO:0000256" key="1">
    <source>
        <dbReference type="SAM" id="MobiDB-lite"/>
    </source>
</evidence>
<feature type="compositionally biased region" description="Polar residues" evidence="1">
    <location>
        <begin position="90"/>
        <end position="105"/>
    </location>
</feature>
<proteinExistence type="predicted"/>